<dbReference type="RefSeq" id="WP_077020112.1">
    <property type="nucleotide sequence ID" value="NZ_CADETK010000010.1"/>
</dbReference>
<reference evidence="2 3" key="1">
    <citation type="submission" date="2016-08" db="EMBL/GenBank/DDBJ databases">
        <authorList>
            <person name="Seilhamer J.J."/>
        </authorList>
    </citation>
    <scope>NUCLEOTIDE SEQUENCE [LARGE SCALE GENOMIC DNA]</scope>
    <source>
        <strain evidence="2 3">VC14762</strain>
    </source>
</reference>
<dbReference type="EMBL" id="MUTJ01000053">
    <property type="protein sequence ID" value="ONU85058.1"/>
    <property type="molecule type" value="Genomic_DNA"/>
</dbReference>
<gene>
    <name evidence="2" type="ORF">A8E72_16825</name>
</gene>
<organism evidence="2 3">
    <name type="scientific">Burkholderia cenocepacia</name>
    <dbReference type="NCBI Taxonomy" id="95486"/>
    <lineage>
        <taxon>Bacteria</taxon>
        <taxon>Pseudomonadati</taxon>
        <taxon>Pseudomonadota</taxon>
        <taxon>Betaproteobacteria</taxon>
        <taxon>Burkholderiales</taxon>
        <taxon>Burkholderiaceae</taxon>
        <taxon>Burkholderia</taxon>
        <taxon>Burkholderia cepacia complex</taxon>
    </lineage>
</organism>
<dbReference type="AlphaFoldDB" id="A0A1V2W4R1"/>
<dbReference type="Proteomes" id="UP000188543">
    <property type="component" value="Unassembled WGS sequence"/>
</dbReference>
<feature type="coiled-coil region" evidence="1">
    <location>
        <begin position="154"/>
        <end position="182"/>
    </location>
</feature>
<name>A0A1V2W4R1_9BURK</name>
<comment type="caution">
    <text evidence="2">The sequence shown here is derived from an EMBL/GenBank/DDBJ whole genome shotgun (WGS) entry which is preliminary data.</text>
</comment>
<protein>
    <submittedName>
        <fullName evidence="2">Uncharacterized protein</fullName>
    </submittedName>
</protein>
<evidence type="ECO:0000313" key="3">
    <source>
        <dbReference type="Proteomes" id="UP000188543"/>
    </source>
</evidence>
<proteinExistence type="predicted"/>
<dbReference type="OrthoDB" id="9132854at2"/>
<accession>A0A1V2W4R1</accession>
<evidence type="ECO:0000313" key="2">
    <source>
        <dbReference type="EMBL" id="ONU85058.1"/>
    </source>
</evidence>
<evidence type="ECO:0000256" key="1">
    <source>
        <dbReference type="SAM" id="Coils"/>
    </source>
</evidence>
<keyword evidence="1" id="KW-0175">Coiled coil</keyword>
<sequence length="198" mass="22806">MPTGYTADIAKGITFEQYAWDCARAFGALVTLRDDPRAPIPERFEPDTYFQKRLEEVHATLERVSAWTPEQIAAEYQREFDASMAEYQARVDATTALRAKYDAMLAQVRAWQPPTPDHVAYKEFMESQIVESIKFDCSLGYDRAPLPQEPATWHAEWIADLKEALARNEQQQRDEVKRANDRTQWVQAIRDSFGKGQS</sequence>